<evidence type="ECO:0000256" key="1">
    <source>
        <dbReference type="SAM" id="Phobius"/>
    </source>
</evidence>
<feature type="transmembrane region" description="Helical" evidence="1">
    <location>
        <begin position="6"/>
        <end position="23"/>
    </location>
</feature>
<sequence>MMEYQNLINAIAGLAFTVAGWFAREMWAAVKELKADLAHLREELPKSYVARDDYRADMRDVKDMLAKIFDKLDLKVDK</sequence>
<keyword evidence="1" id="KW-0472">Membrane</keyword>
<protein>
    <submittedName>
        <fullName evidence="2">Uncharacterized protein</fullName>
    </submittedName>
</protein>
<gene>
    <name evidence="2" type="ORF">UFOVP43_16</name>
</gene>
<organism evidence="2">
    <name type="scientific">uncultured Caudovirales phage</name>
    <dbReference type="NCBI Taxonomy" id="2100421"/>
    <lineage>
        <taxon>Viruses</taxon>
        <taxon>Duplodnaviria</taxon>
        <taxon>Heunggongvirae</taxon>
        <taxon>Uroviricota</taxon>
        <taxon>Caudoviricetes</taxon>
        <taxon>Peduoviridae</taxon>
        <taxon>Maltschvirus</taxon>
        <taxon>Maltschvirus maltsch</taxon>
    </lineage>
</organism>
<evidence type="ECO:0000313" key="2">
    <source>
        <dbReference type="EMBL" id="CAB4123435.1"/>
    </source>
</evidence>
<name>A0A6J5KQ76_9CAUD</name>
<proteinExistence type="predicted"/>
<keyword evidence="1" id="KW-1133">Transmembrane helix</keyword>
<reference evidence="2" key="1">
    <citation type="submission" date="2020-04" db="EMBL/GenBank/DDBJ databases">
        <authorList>
            <person name="Chiriac C."/>
            <person name="Salcher M."/>
            <person name="Ghai R."/>
            <person name="Kavagutti S V."/>
        </authorList>
    </citation>
    <scope>NUCLEOTIDE SEQUENCE</scope>
</reference>
<dbReference type="EMBL" id="LR796171">
    <property type="protein sequence ID" value="CAB4123435.1"/>
    <property type="molecule type" value="Genomic_DNA"/>
</dbReference>
<keyword evidence="1" id="KW-0812">Transmembrane</keyword>
<accession>A0A6J5KQ76</accession>